<name>D7A8V7_ANCN5</name>
<evidence type="ECO:0000313" key="3">
    <source>
        <dbReference type="Proteomes" id="UP000006633"/>
    </source>
</evidence>
<feature type="domain" description="PhnB-like" evidence="1">
    <location>
        <begin position="4"/>
        <end position="117"/>
    </location>
</feature>
<reference evidence="2 3" key="1">
    <citation type="journal article" date="2012" name="Stand. Genomic Sci.">
        <title>Complete genome sequence of the facultatively chemolithoautotrophic and methylotrophic alpha Proteobacterium Starkeya novella type strain (ATCC 8093(T)).</title>
        <authorList>
            <person name="Kappler U."/>
            <person name="Davenport K."/>
            <person name="Beatson S."/>
            <person name="Lucas S."/>
            <person name="Lapidus A."/>
            <person name="Copeland A."/>
            <person name="Berry K.W."/>
            <person name="Glavina Del Rio T."/>
            <person name="Hammon N."/>
            <person name="Dalin E."/>
            <person name="Tice H."/>
            <person name="Pitluck S."/>
            <person name="Richardson P."/>
            <person name="Bruce D."/>
            <person name="Goodwin L.A."/>
            <person name="Han C."/>
            <person name="Tapia R."/>
            <person name="Detter J.C."/>
            <person name="Chang Y.J."/>
            <person name="Jeffries C.D."/>
            <person name="Land M."/>
            <person name="Hauser L."/>
            <person name="Kyrpides N.C."/>
            <person name="Goker M."/>
            <person name="Ivanova N."/>
            <person name="Klenk H.P."/>
            <person name="Woyke T."/>
        </authorList>
    </citation>
    <scope>NUCLEOTIDE SEQUENCE [LARGE SCALE GENOMIC DNA]</scope>
    <source>
        <strain evidence="3">ATCC 8093 / DSM 506 / JCM 20403 / CCM 1077 / IAM 12100 / NBRC 12443 / NCIMB 10456</strain>
    </source>
</reference>
<dbReference type="InterPro" id="IPR028973">
    <property type="entry name" value="PhnB-like"/>
</dbReference>
<dbReference type="PANTHER" id="PTHR33990">
    <property type="entry name" value="PROTEIN YJDN-RELATED"/>
    <property type="match status" value="1"/>
</dbReference>
<dbReference type="HOGENOM" id="CLU_046006_22_1_5"/>
<dbReference type="Gene3D" id="3.10.180.10">
    <property type="entry name" value="2,3-Dihydroxybiphenyl 1,2-Dioxygenase, domain 1"/>
    <property type="match status" value="1"/>
</dbReference>
<dbReference type="RefSeq" id="WP_013168142.1">
    <property type="nucleotide sequence ID" value="NC_014217.1"/>
</dbReference>
<dbReference type="Proteomes" id="UP000006633">
    <property type="component" value="Chromosome"/>
</dbReference>
<dbReference type="InterPro" id="IPR029068">
    <property type="entry name" value="Glyas_Bleomycin-R_OHBP_Dase"/>
</dbReference>
<dbReference type="PANTHER" id="PTHR33990:SF2">
    <property type="entry name" value="PHNB-LIKE DOMAIN-CONTAINING PROTEIN"/>
    <property type="match status" value="1"/>
</dbReference>
<dbReference type="OrthoDB" id="9806473at2"/>
<evidence type="ECO:0000259" key="1">
    <source>
        <dbReference type="Pfam" id="PF06983"/>
    </source>
</evidence>
<evidence type="ECO:0000313" key="2">
    <source>
        <dbReference type="EMBL" id="ADH90641.1"/>
    </source>
</evidence>
<sequence>MEPIRTCLWFDGKAEEAAGFYVSLLPNSHMESVTRSPVDTPGCKAGDVIATAFTLNGAPYMGLNGGPGFPFTQAVSLMVACDSQEEIDRLWDALSDGGTPLQCGWIVDRYGLHWQITPRALLAMIQDPDPAKARRAMEAMFTMVKLDIAALEAAYRG</sequence>
<dbReference type="eggNOG" id="COG3865">
    <property type="taxonomic scope" value="Bacteria"/>
</dbReference>
<dbReference type="SUPFAM" id="SSF54593">
    <property type="entry name" value="Glyoxalase/Bleomycin resistance protein/Dihydroxybiphenyl dioxygenase"/>
    <property type="match status" value="1"/>
</dbReference>
<dbReference type="PIRSF" id="PIRSF021700">
    <property type="entry name" value="3_dmu_93_MTrfase"/>
    <property type="match status" value="1"/>
</dbReference>
<dbReference type="GO" id="GO:0008168">
    <property type="term" value="F:methyltransferase activity"/>
    <property type="evidence" value="ECO:0007669"/>
    <property type="project" value="UniProtKB-KW"/>
</dbReference>
<organism evidence="2 3">
    <name type="scientific">Ancylobacter novellus (strain ATCC 8093 / DSM 506 / JCM 20403 / CCM 1077 / IAM 12100 / NBRC 12443 / NCIMB 10456)</name>
    <name type="common">Starkeya novella</name>
    <dbReference type="NCBI Taxonomy" id="639283"/>
    <lineage>
        <taxon>Bacteria</taxon>
        <taxon>Pseudomonadati</taxon>
        <taxon>Pseudomonadota</taxon>
        <taxon>Alphaproteobacteria</taxon>
        <taxon>Hyphomicrobiales</taxon>
        <taxon>Xanthobacteraceae</taxon>
        <taxon>Ancylobacter</taxon>
    </lineage>
</organism>
<dbReference type="AlphaFoldDB" id="D7A8V7"/>
<protein>
    <submittedName>
        <fullName evidence="2">3-demethylubiquinone-9 3-methyltransferase</fullName>
    </submittedName>
</protein>
<keyword evidence="3" id="KW-1185">Reference proteome</keyword>
<accession>D7A8V7</accession>
<dbReference type="Pfam" id="PF06983">
    <property type="entry name" value="3-dmu-9_3-mt"/>
    <property type="match status" value="1"/>
</dbReference>
<dbReference type="STRING" id="639283.Snov_3367"/>
<dbReference type="KEGG" id="sno:Snov_3367"/>
<dbReference type="InterPro" id="IPR009725">
    <property type="entry name" value="3_dmu_93_MTrfase"/>
</dbReference>
<dbReference type="GO" id="GO:0032259">
    <property type="term" value="P:methylation"/>
    <property type="evidence" value="ECO:0007669"/>
    <property type="project" value="UniProtKB-KW"/>
</dbReference>
<dbReference type="EMBL" id="CP002026">
    <property type="protein sequence ID" value="ADH90641.1"/>
    <property type="molecule type" value="Genomic_DNA"/>
</dbReference>
<dbReference type="CDD" id="cd06588">
    <property type="entry name" value="PhnB_like"/>
    <property type="match status" value="1"/>
</dbReference>
<proteinExistence type="predicted"/>
<gene>
    <name evidence="2" type="ordered locus">Snov_3367</name>
</gene>